<protein>
    <submittedName>
        <fullName evidence="1">Uncharacterized protein</fullName>
    </submittedName>
</protein>
<proteinExistence type="predicted"/>
<organism evidence="1 2">
    <name type="scientific">Halobacillus salinarum</name>
    <dbReference type="NCBI Taxonomy" id="2932257"/>
    <lineage>
        <taxon>Bacteria</taxon>
        <taxon>Bacillati</taxon>
        <taxon>Bacillota</taxon>
        <taxon>Bacilli</taxon>
        <taxon>Bacillales</taxon>
        <taxon>Bacillaceae</taxon>
        <taxon>Halobacillus</taxon>
    </lineage>
</organism>
<evidence type="ECO:0000313" key="1">
    <source>
        <dbReference type="EMBL" id="UOQ44719.1"/>
    </source>
</evidence>
<dbReference type="EMBL" id="CP095073">
    <property type="protein sequence ID" value="UOQ44719.1"/>
    <property type="molecule type" value="Genomic_DNA"/>
</dbReference>
<dbReference type="RefSeq" id="WP_244710903.1">
    <property type="nucleotide sequence ID" value="NZ_CP095073.1"/>
</dbReference>
<sequence>MTRSRNGSKKLLRKFMAGMLMAGLILFILFCLIAVYLVVADYFHSEEQAATHEKRSLQSSLVYNDQVDGTNLTIYRLSSPNSGYLSCKANNLSHTNRYLVKMS</sequence>
<reference evidence="1 2" key="1">
    <citation type="submission" date="2022-04" db="EMBL/GenBank/DDBJ databases">
        <title>Halobacillus sp. isolated from saltern.</title>
        <authorList>
            <person name="Won M."/>
            <person name="Lee C.-M."/>
            <person name="Woen H.-Y."/>
            <person name="Kwon S.-W."/>
        </authorList>
    </citation>
    <scope>NUCLEOTIDE SEQUENCE [LARGE SCALE GENOMIC DNA]</scope>
    <source>
        <strain evidence="1 2">SSBR10-3</strain>
    </source>
</reference>
<keyword evidence="2" id="KW-1185">Reference proteome</keyword>
<gene>
    <name evidence="1" type="ORF">MUN89_01780</name>
</gene>
<accession>A0ABY4EKM8</accession>
<dbReference type="Proteomes" id="UP000831787">
    <property type="component" value="Chromosome"/>
</dbReference>
<name>A0ABY4EKM8_9BACI</name>
<evidence type="ECO:0000313" key="2">
    <source>
        <dbReference type="Proteomes" id="UP000831787"/>
    </source>
</evidence>